<protein>
    <submittedName>
        <fullName evidence="5">SexM</fullName>
    </submittedName>
</protein>
<sequence>MSLLIFVDESNVNKSLTTRRKDATGYSQSVIKKKTPRPMNAFLLYRQTKQKNLQFKEKILSKDFSKAVAEMWRSEKEEVRSYYHRLAEEEKLKHRNKYPNYKYSPRQKNKQSLEDLGRRFVSTSANQIENNQPIHQEAQIDFEFNITTPPSLMIRDLQEYRDGSSLDILSLDCDLYTLLSFLPEY</sequence>
<dbReference type="PROSITE" id="PS50118">
    <property type="entry name" value="HMG_BOX_2"/>
    <property type="match status" value="1"/>
</dbReference>
<evidence type="ECO:0000313" key="5">
    <source>
        <dbReference type="EMBL" id="AWD37092.1"/>
    </source>
</evidence>
<dbReference type="GO" id="GO:0030154">
    <property type="term" value="P:cell differentiation"/>
    <property type="evidence" value="ECO:0007669"/>
    <property type="project" value="TreeGrafter"/>
</dbReference>
<evidence type="ECO:0000256" key="3">
    <source>
        <dbReference type="PROSITE-ProRule" id="PRU00267"/>
    </source>
</evidence>
<dbReference type="AlphaFoldDB" id="A0A2Z3E324"/>
<dbReference type="InterPro" id="IPR036910">
    <property type="entry name" value="HMG_box_dom_sf"/>
</dbReference>
<name>A0A2Z3E324_RHIAZ</name>
<keyword evidence="2" id="KW-0804">Transcription</keyword>
<dbReference type="EMBL" id="MG967659">
    <property type="protein sequence ID" value="AWD37092.1"/>
    <property type="molecule type" value="Genomic_DNA"/>
</dbReference>
<organism evidence="5">
    <name type="scientific">Rhizopus azygosporus</name>
    <name type="common">Rhizopus microsporus var. azygosporus</name>
    <dbReference type="NCBI Taxonomy" id="86630"/>
    <lineage>
        <taxon>Eukaryota</taxon>
        <taxon>Fungi</taxon>
        <taxon>Fungi incertae sedis</taxon>
        <taxon>Mucoromycota</taxon>
        <taxon>Mucoromycotina</taxon>
        <taxon>Mucoromycetes</taxon>
        <taxon>Mucorales</taxon>
        <taxon>Mucorineae</taxon>
        <taxon>Rhizopodaceae</taxon>
        <taxon>Rhizopus</taxon>
    </lineage>
</organism>
<dbReference type="InterPro" id="IPR009071">
    <property type="entry name" value="HMG_box_dom"/>
</dbReference>
<evidence type="ECO:0000256" key="2">
    <source>
        <dbReference type="ARBA" id="ARBA00023163"/>
    </source>
</evidence>
<accession>A0A2Z3E324</accession>
<feature type="domain" description="HMG box" evidence="4">
    <location>
        <begin position="35"/>
        <end position="102"/>
    </location>
</feature>
<dbReference type="SUPFAM" id="SSF47095">
    <property type="entry name" value="HMG-box"/>
    <property type="match status" value="1"/>
</dbReference>
<dbReference type="Gene3D" id="1.10.30.10">
    <property type="entry name" value="High mobility group box domain"/>
    <property type="match status" value="1"/>
</dbReference>
<evidence type="ECO:0000256" key="1">
    <source>
        <dbReference type="ARBA" id="ARBA00023125"/>
    </source>
</evidence>
<evidence type="ECO:0000259" key="4">
    <source>
        <dbReference type="PROSITE" id="PS50118"/>
    </source>
</evidence>
<dbReference type="SMART" id="SM00398">
    <property type="entry name" value="HMG"/>
    <property type="match status" value="1"/>
</dbReference>
<keyword evidence="3" id="KW-0539">Nucleus</keyword>
<dbReference type="CDD" id="cd01389">
    <property type="entry name" value="HMG-box_ROX1-like"/>
    <property type="match status" value="1"/>
</dbReference>
<dbReference type="PANTHER" id="PTHR10270:SF161">
    <property type="entry name" value="SEX-DETERMINING REGION Y PROTEIN"/>
    <property type="match status" value="1"/>
</dbReference>
<dbReference type="GO" id="GO:0005634">
    <property type="term" value="C:nucleus"/>
    <property type="evidence" value="ECO:0007669"/>
    <property type="project" value="UniProtKB-UniRule"/>
</dbReference>
<keyword evidence="1 3" id="KW-0238">DNA-binding</keyword>
<dbReference type="Pfam" id="PF00505">
    <property type="entry name" value="HMG_box"/>
    <property type="match status" value="1"/>
</dbReference>
<dbReference type="GO" id="GO:0000978">
    <property type="term" value="F:RNA polymerase II cis-regulatory region sequence-specific DNA binding"/>
    <property type="evidence" value="ECO:0007669"/>
    <property type="project" value="TreeGrafter"/>
</dbReference>
<feature type="DNA-binding region" description="HMG box" evidence="3">
    <location>
        <begin position="35"/>
        <end position="102"/>
    </location>
</feature>
<dbReference type="PANTHER" id="PTHR10270">
    <property type="entry name" value="SOX TRANSCRIPTION FACTOR"/>
    <property type="match status" value="1"/>
</dbReference>
<reference evidence="5" key="1">
    <citation type="journal article" date="2018" name="G3 (Bethesda)">
        <title>Phylogenetic and Phylogenomic Definition of Rhizopus Species.</title>
        <authorList>
            <person name="Gryganskyi A.P."/>
            <person name="Golan J."/>
            <person name="Dolatabadi S."/>
            <person name="Mondo S."/>
            <person name="Robb S."/>
            <person name="Idnurm A."/>
            <person name="Muszewska A."/>
            <person name="Steczkiewicz K."/>
            <person name="Masonjones S."/>
            <person name="Liao H.L."/>
            <person name="Gajdeczka M.T."/>
            <person name="Anike F."/>
            <person name="Vuek A."/>
            <person name="Anishchenko I.M."/>
            <person name="Voigt K."/>
            <person name="de Hoog G.S."/>
            <person name="Smith M.E."/>
            <person name="Heitman J."/>
            <person name="Vilgalys R."/>
            <person name="Stajich J.E."/>
        </authorList>
    </citation>
    <scope>NUCLEOTIDE SEQUENCE</scope>
    <source>
        <strain evidence="5">CBS 357.93</strain>
    </source>
</reference>
<proteinExistence type="predicted"/>
<dbReference type="GO" id="GO:0001228">
    <property type="term" value="F:DNA-binding transcription activator activity, RNA polymerase II-specific"/>
    <property type="evidence" value="ECO:0007669"/>
    <property type="project" value="TreeGrafter"/>
</dbReference>
<dbReference type="InterPro" id="IPR050140">
    <property type="entry name" value="SRY-related_HMG-box_TF-like"/>
</dbReference>